<reference evidence="1 2" key="1">
    <citation type="submission" date="2018-07" db="EMBL/GenBank/DDBJ databases">
        <title>A high quality draft genome assembly of the barn swallow (H. rustica rustica).</title>
        <authorList>
            <person name="Formenti G."/>
            <person name="Chiara M."/>
            <person name="Poveda L."/>
            <person name="Francoijs K.-J."/>
            <person name="Bonisoli-Alquati A."/>
            <person name="Canova L."/>
            <person name="Gianfranceschi L."/>
            <person name="Horner D.S."/>
            <person name="Saino N."/>
        </authorList>
    </citation>
    <scope>NUCLEOTIDE SEQUENCE [LARGE SCALE GENOMIC DNA]</scope>
    <source>
        <strain evidence="1">Chelidonia</strain>
        <tissue evidence="1">Blood</tissue>
    </source>
</reference>
<protein>
    <recommendedName>
        <fullName evidence="3">Rna-directed dna polymerase from mobile element jockey-like</fullName>
    </recommendedName>
</protein>
<evidence type="ECO:0008006" key="3">
    <source>
        <dbReference type="Google" id="ProtNLM"/>
    </source>
</evidence>
<proteinExistence type="predicted"/>
<evidence type="ECO:0000313" key="2">
    <source>
        <dbReference type="Proteomes" id="UP000269221"/>
    </source>
</evidence>
<dbReference type="AlphaFoldDB" id="A0A3M0KNI7"/>
<organism evidence="1 2">
    <name type="scientific">Hirundo rustica rustica</name>
    <dbReference type="NCBI Taxonomy" id="333673"/>
    <lineage>
        <taxon>Eukaryota</taxon>
        <taxon>Metazoa</taxon>
        <taxon>Chordata</taxon>
        <taxon>Craniata</taxon>
        <taxon>Vertebrata</taxon>
        <taxon>Euteleostomi</taxon>
        <taxon>Archelosauria</taxon>
        <taxon>Archosauria</taxon>
        <taxon>Dinosauria</taxon>
        <taxon>Saurischia</taxon>
        <taxon>Theropoda</taxon>
        <taxon>Coelurosauria</taxon>
        <taxon>Aves</taxon>
        <taxon>Neognathae</taxon>
        <taxon>Neoaves</taxon>
        <taxon>Telluraves</taxon>
        <taxon>Australaves</taxon>
        <taxon>Passeriformes</taxon>
        <taxon>Sylvioidea</taxon>
        <taxon>Hirundinidae</taxon>
        <taxon>Hirundo</taxon>
    </lineage>
</organism>
<accession>A0A3M0KNI7</accession>
<dbReference type="Proteomes" id="UP000269221">
    <property type="component" value="Unassembled WGS sequence"/>
</dbReference>
<keyword evidence="2" id="KW-1185">Reference proteome</keyword>
<sequence>MENIFCFMEYIEGSGKWLDVQVEICGEWCPSGVWCSLISVSVIQSEIWGTLSKSADDMKWCNAVDTTEGWDAILRDLDKFEKWAHENLVISKSKCKVLHLGKGNHWCQNGLADEVTEGSPGEKHLGALVDEKLEMSQQCALAAQKANRILGCIRSVASRLREVSVPVCPSLIVPHLQYWVQFRPLSRGKMWALWCVFRGGHEHNQKDGAPLL</sequence>
<gene>
    <name evidence="1" type="ORF">DUI87_06968</name>
</gene>
<dbReference type="STRING" id="333673.A0A3M0KNI7"/>
<name>A0A3M0KNI7_HIRRU</name>
<dbReference type="EMBL" id="QRBI01000104">
    <property type="protein sequence ID" value="RMC14792.1"/>
    <property type="molecule type" value="Genomic_DNA"/>
</dbReference>
<dbReference type="PANTHER" id="PTHR33332">
    <property type="entry name" value="REVERSE TRANSCRIPTASE DOMAIN-CONTAINING PROTEIN"/>
    <property type="match status" value="1"/>
</dbReference>
<comment type="caution">
    <text evidence="1">The sequence shown here is derived from an EMBL/GenBank/DDBJ whole genome shotgun (WGS) entry which is preliminary data.</text>
</comment>
<evidence type="ECO:0000313" key="1">
    <source>
        <dbReference type="EMBL" id="RMC14792.1"/>
    </source>
</evidence>
<dbReference type="OrthoDB" id="8939918at2759"/>